<dbReference type="EMBL" id="KU505133">
    <property type="protein sequence ID" value="AMK07382.1"/>
    <property type="molecule type" value="Genomic_DNA"/>
</dbReference>
<name>A0A126QFN9_9GAMM</name>
<proteinExistence type="predicted"/>
<accession>A0A126QFN9</accession>
<evidence type="ECO:0000313" key="1">
    <source>
        <dbReference type="EMBL" id="AMK07382.1"/>
    </source>
</evidence>
<protein>
    <submittedName>
        <fullName evidence="1">Uncharacterized protein</fullName>
    </submittedName>
</protein>
<dbReference type="AlphaFoldDB" id="A0A126QFN9"/>
<sequence>MRAFLFLSSYDLAITKLSRLSLIDDLRAHIENTWRKIIVITRQTFPSTALKVRTWVLPAALLQFELTIHGSNHQ</sequence>
<reference evidence="1" key="1">
    <citation type="journal article" date="2016" name="BMC Genomics">
        <title>A multi-substrate approach for functional metagenomics-based screening for (hemi)cellulases in two wheat straw-degrading microbial consortia unveils novel thermoalkaliphilic enzymes.</title>
        <authorList>
            <person name="Maruthamuthu M."/>
            <person name="Jimenez D.J."/>
            <person name="Stevens P."/>
            <person name="van Elsas J.D."/>
        </authorList>
    </citation>
    <scope>NUCLEOTIDE SEQUENCE</scope>
    <source>
        <strain evidence="1">10BTContig1</strain>
    </source>
</reference>
<organism evidence="1">
    <name type="scientific">gamma proteobacterium 10BT</name>
    <dbReference type="NCBI Taxonomy" id="1778877"/>
    <lineage>
        <taxon>Bacteria</taxon>
        <taxon>Pseudomonadati</taxon>
        <taxon>Pseudomonadota</taxon>
        <taxon>Gammaproteobacteria</taxon>
    </lineage>
</organism>